<feature type="region of interest" description="Disordered" evidence="1">
    <location>
        <begin position="388"/>
        <end position="414"/>
    </location>
</feature>
<name>A0A9P8JBJ5_AURME</name>
<sequence>MAGAPENTQVGLYTSNATRGDYIQGWSGSLITFVGTETGPDSKALLIVSEEDTDYLGYGIPGSEPSGQKLTLDGDVASIISEPASLAASSLGSTFTSHDARSTRRAKSEYRSARIRSLRTDFDHQEQSEGLDSTQYLVQYPDHISGDNRTSNTAAKCKDGDSDFDRSEASGGFASTAITPTRESQDDSYVHTLDAAANLAERLLAEPSKVTDIMVLQVSPPLRTGAALGEEEDSRTQPVSSLESENDFMRSSSSSSNHITSERERAMIVPAKNSEANVMQNFDSIQTTYTQPHGFMQDSENVHGEDDQLSCRVGCKTAVGGRTLADSDDIMQQDQLDSPAGQKVRREDGAIEERLLARVRDHGLRQLPNAIADEVSGEEPHRRLELLETNGMDSNQSEDEKGRSAHNDSEKTQAHLQGNEHNGVAGVADPDTAQCFDSVAHQANRSWHNDHPTNDLMDNRAHGLEAVRMTTLPQSRSHGQEVTEKGCSSGLDGERMSSGLVPTPPHCLLIPDKDSAPVHVDPTCTVDERNLSQHQSPVSCIGSGVPPSDYCAGEESGAADHPLKTSTSDQSASSRTEEGRGQKRPRRMSHEGYKNKHPKFEEGINAEAQSDVESNNSATATVLMDSQMDGTQPTKDHHDEGHCDDPISKDVLNAKQTLKFGSILEQTSHGSAAHIMNSMGYEEIAQPEGDSGSSEIVDYAAVIDNFSQTVPELER</sequence>
<feature type="compositionally biased region" description="Basic and acidic residues" evidence="1">
    <location>
        <begin position="398"/>
        <end position="413"/>
    </location>
</feature>
<feature type="compositionally biased region" description="Basic and acidic residues" evidence="1">
    <location>
        <begin position="588"/>
        <end position="601"/>
    </location>
</feature>
<accession>A0A9P8JBJ5</accession>
<proteinExistence type="predicted"/>
<evidence type="ECO:0000256" key="1">
    <source>
        <dbReference type="SAM" id="MobiDB-lite"/>
    </source>
</evidence>
<comment type="caution">
    <text evidence="2">The sequence shown here is derived from an EMBL/GenBank/DDBJ whole genome shotgun (WGS) entry which is preliminary data.</text>
</comment>
<feature type="region of interest" description="Disordered" evidence="1">
    <location>
        <begin position="144"/>
        <end position="186"/>
    </location>
</feature>
<feature type="compositionally biased region" description="Polar residues" evidence="1">
    <location>
        <begin position="564"/>
        <end position="574"/>
    </location>
</feature>
<dbReference type="AlphaFoldDB" id="A0A9P8JBJ5"/>
<feature type="region of interest" description="Disordered" evidence="1">
    <location>
        <begin position="224"/>
        <end position="261"/>
    </location>
</feature>
<dbReference type="EMBL" id="JAHFXF010000157">
    <property type="protein sequence ID" value="KAG9694588.1"/>
    <property type="molecule type" value="Genomic_DNA"/>
</dbReference>
<dbReference type="Proteomes" id="UP000779574">
    <property type="component" value="Unassembled WGS sequence"/>
</dbReference>
<feature type="non-terminal residue" evidence="2">
    <location>
        <position position="1"/>
    </location>
</feature>
<reference evidence="2" key="2">
    <citation type="submission" date="2021-08" db="EMBL/GenBank/DDBJ databases">
        <authorList>
            <person name="Gostincar C."/>
            <person name="Sun X."/>
            <person name="Song Z."/>
            <person name="Gunde-Cimerman N."/>
        </authorList>
    </citation>
    <scope>NUCLEOTIDE SEQUENCE</scope>
    <source>
        <strain evidence="2">EXF-9911</strain>
    </source>
</reference>
<evidence type="ECO:0000313" key="3">
    <source>
        <dbReference type="Proteomes" id="UP000779574"/>
    </source>
</evidence>
<protein>
    <submittedName>
        <fullName evidence="2">Uncharacterized protein</fullName>
    </submittedName>
</protein>
<reference evidence="2" key="1">
    <citation type="journal article" date="2021" name="J Fungi (Basel)">
        <title>Virulence traits and population genomics of the black yeast Aureobasidium melanogenum.</title>
        <authorList>
            <person name="Cernosa A."/>
            <person name="Sun X."/>
            <person name="Gostincar C."/>
            <person name="Fang C."/>
            <person name="Gunde-Cimerman N."/>
            <person name="Song Z."/>
        </authorList>
    </citation>
    <scope>NUCLEOTIDE SEQUENCE</scope>
    <source>
        <strain evidence="2">EXF-9911</strain>
    </source>
</reference>
<organism evidence="2 3">
    <name type="scientific">Aureobasidium melanogenum</name>
    <name type="common">Aureobasidium pullulans var. melanogenum</name>
    <dbReference type="NCBI Taxonomy" id="46634"/>
    <lineage>
        <taxon>Eukaryota</taxon>
        <taxon>Fungi</taxon>
        <taxon>Dikarya</taxon>
        <taxon>Ascomycota</taxon>
        <taxon>Pezizomycotina</taxon>
        <taxon>Dothideomycetes</taxon>
        <taxon>Dothideomycetidae</taxon>
        <taxon>Dothideales</taxon>
        <taxon>Saccotheciaceae</taxon>
        <taxon>Aureobasidium</taxon>
    </lineage>
</organism>
<evidence type="ECO:0000313" key="2">
    <source>
        <dbReference type="EMBL" id="KAG9694588.1"/>
    </source>
</evidence>
<gene>
    <name evidence="2" type="ORF">KCU76_g5126</name>
</gene>
<feature type="compositionally biased region" description="Basic and acidic residues" evidence="1">
    <location>
        <begin position="156"/>
        <end position="168"/>
    </location>
</feature>
<feature type="region of interest" description="Disordered" evidence="1">
    <location>
        <begin position="551"/>
        <end position="601"/>
    </location>
</feature>